<feature type="binding site" evidence="11">
    <location>
        <position position="227"/>
    </location>
    <ligand>
        <name>Mn(2+)</name>
        <dbReference type="ChEBI" id="CHEBI:29035"/>
    </ligand>
</feature>
<dbReference type="PROSITE" id="PS00505">
    <property type="entry name" value="PEPCK_GTP"/>
    <property type="match status" value="1"/>
</dbReference>
<evidence type="ECO:0000256" key="9">
    <source>
        <dbReference type="ARBA" id="ARBA00023211"/>
    </source>
</evidence>
<keyword evidence="14" id="KW-0418">Kinase</keyword>
<dbReference type="HAMAP" id="MF_00452">
    <property type="entry name" value="PEPCK_GTP"/>
    <property type="match status" value="1"/>
</dbReference>
<feature type="active site" evidence="11">
    <location>
        <position position="271"/>
    </location>
</feature>
<dbReference type="GO" id="GO:0005525">
    <property type="term" value="F:GTP binding"/>
    <property type="evidence" value="ECO:0007669"/>
    <property type="project" value="UniProtKB-UniRule"/>
</dbReference>
<dbReference type="OrthoDB" id="9758871at2"/>
<dbReference type="Gene3D" id="3.40.449.10">
    <property type="entry name" value="Phosphoenolpyruvate Carboxykinase, domain 1"/>
    <property type="match status" value="1"/>
</dbReference>
<keyword evidence="14" id="KW-0670">Pyruvate</keyword>
<dbReference type="PANTHER" id="PTHR11561:SF0">
    <property type="entry name" value="PHOSPHOENOLPYRUVATE CARBOXYKINASE [GTP]-RELATED"/>
    <property type="match status" value="1"/>
</dbReference>
<dbReference type="Gene3D" id="3.90.228.20">
    <property type="match status" value="1"/>
</dbReference>
<feature type="binding site" evidence="11">
    <location>
        <position position="247"/>
    </location>
    <ligand>
        <name>Mn(2+)</name>
        <dbReference type="ChEBI" id="CHEBI:29035"/>
    </ligand>
</feature>
<organism evidence="14 15">
    <name type="scientific">Terriglobus saanensis (strain ATCC BAA-1853 / DSM 23119 / SP1PR4)</name>
    <dbReference type="NCBI Taxonomy" id="401053"/>
    <lineage>
        <taxon>Bacteria</taxon>
        <taxon>Pseudomonadati</taxon>
        <taxon>Acidobacteriota</taxon>
        <taxon>Terriglobia</taxon>
        <taxon>Terriglobales</taxon>
        <taxon>Acidobacteriaceae</taxon>
        <taxon>Terriglobus</taxon>
    </lineage>
</organism>
<dbReference type="GO" id="GO:0006094">
    <property type="term" value="P:gluconeogenesis"/>
    <property type="evidence" value="ECO:0007669"/>
    <property type="project" value="UniProtKB-UniRule"/>
</dbReference>
<feature type="binding site" evidence="11">
    <location>
        <position position="269"/>
    </location>
    <ligand>
        <name>substrate</name>
    </ligand>
</feature>
<comment type="function">
    <text evidence="11">Catalyzes the conversion of oxaloacetate (OAA) to phosphoenolpyruvate (PEP), the rate-limiting step in the metabolic pathway that produces glucose from lactate and other precursors derived from the citric acid cycle.</text>
</comment>
<feature type="binding site" evidence="11">
    <location>
        <position position="392"/>
    </location>
    <ligand>
        <name>GTP</name>
        <dbReference type="ChEBI" id="CHEBI:37565"/>
    </ligand>
</feature>
<dbReference type="Pfam" id="PF17297">
    <property type="entry name" value="PEPCK_N"/>
    <property type="match status" value="1"/>
</dbReference>
<dbReference type="GO" id="GO:0005829">
    <property type="term" value="C:cytosol"/>
    <property type="evidence" value="ECO:0007669"/>
    <property type="project" value="TreeGrafter"/>
</dbReference>
<evidence type="ECO:0000256" key="8">
    <source>
        <dbReference type="ARBA" id="ARBA00023134"/>
    </source>
</evidence>
<dbReference type="InterPro" id="IPR013035">
    <property type="entry name" value="PEP_carboxykinase_C"/>
</dbReference>
<dbReference type="RefSeq" id="WP_013567370.1">
    <property type="nucleotide sequence ID" value="NC_014963.1"/>
</dbReference>
<keyword evidence="7 11" id="KW-0210">Decarboxylase</keyword>
<proteinExistence type="inferred from homology"/>
<dbReference type="GO" id="GO:0016301">
    <property type="term" value="F:kinase activity"/>
    <property type="evidence" value="ECO:0007669"/>
    <property type="project" value="UniProtKB-KW"/>
</dbReference>
<feature type="binding site" evidence="11">
    <location>
        <position position="78"/>
    </location>
    <ligand>
        <name>substrate</name>
    </ligand>
</feature>
<dbReference type="PANTHER" id="PTHR11561">
    <property type="entry name" value="PHOSPHOENOLPYRUVATE CARBOXYKINASE"/>
    <property type="match status" value="1"/>
</dbReference>
<evidence type="ECO:0000256" key="6">
    <source>
        <dbReference type="ARBA" id="ARBA00022741"/>
    </source>
</evidence>
<evidence type="ECO:0000256" key="7">
    <source>
        <dbReference type="ARBA" id="ARBA00022793"/>
    </source>
</evidence>
<accession>E8V6H2</accession>
<dbReference type="Gene3D" id="2.170.8.10">
    <property type="entry name" value="Phosphoenolpyruvate Carboxykinase, domain 2"/>
    <property type="match status" value="1"/>
</dbReference>
<evidence type="ECO:0000256" key="4">
    <source>
        <dbReference type="ARBA" id="ARBA00022432"/>
    </source>
</evidence>
<dbReference type="SUPFAM" id="SSF53795">
    <property type="entry name" value="PEP carboxykinase-like"/>
    <property type="match status" value="1"/>
</dbReference>
<evidence type="ECO:0000259" key="13">
    <source>
        <dbReference type="Pfam" id="PF17297"/>
    </source>
</evidence>
<dbReference type="Pfam" id="PF00821">
    <property type="entry name" value="PEPCK_GTP"/>
    <property type="match status" value="1"/>
</dbReference>
<sequence length="606" mass="68598">MATQSITSAPTTNRHLIRWVEKMADLTQPDHIHWCDGSQAEYDFLCNTLEEGGTFTRLNQKLWPGCFLARSDARDVARVEDRTFICSLSKDAAGPTNNWEDPFKMRRKLKQLFKGCMRGRTMYVLPFSMGPIGGPMSRIGVQLTDSEYAVVNMRIMCRIGTPVYREIEKDNQRVVPCLHSVGMPLAPGQKDVTWPCNDEKYIVHFPETREIWSYGSGYGGNALLGKKCFALRIASNIARDEGWMAEHMLLVGLESPGGEKTYVAAAFPSACGKTNFAMMVPPEGFDGWKIRTVGDDIAWIRPDENGHLRAINPETGFFGVAPGTSPKTNPNAMATLRQNTIFTNVAETPEGGVWWEGMTDTPPAECLDWRGEPWTPAIAKETGRTAAHPNGRFTAPASQCPVIDADWEKPEGVPVSAFIFGGRRSTTMPLIYQAFNWSAGVYAGATMGSEMTAAAGGTLGTVRRDPMAMLPFCGYHMGDYFRHWIKMQRTLERTPRIFHVNWFRKDQNGKFLWPGFSENMRILRWIVDRVHGRAQGRETPIGWTPYYEDVVWDGLDFPKAKFDELQQVDRTLWRKEVMSHEELFINLHDRLPPEMIYERELLICRL</sequence>
<keyword evidence="4 11" id="KW-0312">Gluconeogenesis</keyword>
<dbReference type="GO" id="GO:0006107">
    <property type="term" value="P:oxaloacetate metabolic process"/>
    <property type="evidence" value="ECO:0007669"/>
    <property type="project" value="TreeGrafter"/>
</dbReference>
<feature type="binding site" evidence="11">
    <location>
        <begin position="218"/>
        <end position="220"/>
    </location>
    <ligand>
        <name>substrate</name>
    </ligand>
</feature>
<dbReference type="AlphaFoldDB" id="E8V6H2"/>
<dbReference type="GO" id="GO:0042594">
    <property type="term" value="P:response to starvation"/>
    <property type="evidence" value="ECO:0007669"/>
    <property type="project" value="TreeGrafter"/>
</dbReference>
<feature type="binding site" evidence="11">
    <location>
        <begin position="390"/>
        <end position="392"/>
    </location>
    <ligand>
        <name>substrate</name>
    </ligand>
</feature>
<keyword evidence="8 11" id="KW-0342">GTP-binding</keyword>
<dbReference type="InterPro" id="IPR035078">
    <property type="entry name" value="PEP_carboxykinase_GTP_N"/>
</dbReference>
<gene>
    <name evidence="11" type="primary">pckG</name>
    <name evidence="14" type="ordered locus">AciPR4_0804</name>
</gene>
<dbReference type="EMBL" id="CP002467">
    <property type="protein sequence ID" value="ADV81637.1"/>
    <property type="molecule type" value="Genomic_DNA"/>
</dbReference>
<dbReference type="GO" id="GO:0033993">
    <property type="term" value="P:response to lipid"/>
    <property type="evidence" value="ECO:0007669"/>
    <property type="project" value="TreeGrafter"/>
</dbReference>
<dbReference type="NCBIfam" id="NF003253">
    <property type="entry name" value="PRK04210.1"/>
    <property type="match status" value="1"/>
</dbReference>
<dbReference type="InterPro" id="IPR008209">
    <property type="entry name" value="PEP_carboxykinase_GTP"/>
</dbReference>
<evidence type="ECO:0000256" key="1">
    <source>
        <dbReference type="ARBA" id="ARBA00004742"/>
    </source>
</evidence>
<keyword evidence="10 11" id="KW-0456">Lyase</keyword>
<feature type="domain" description="Phosphoenolpyruvate carboxykinase GTP-utilising N-terminal" evidence="13">
    <location>
        <begin position="18"/>
        <end position="239"/>
    </location>
</feature>
<keyword evidence="5 11" id="KW-0479">Metal-binding</keyword>
<dbReference type="SUPFAM" id="SSF68923">
    <property type="entry name" value="PEP carboxykinase N-terminal domain"/>
    <property type="match status" value="1"/>
</dbReference>
<feature type="binding site" evidence="11">
    <location>
        <position position="423"/>
    </location>
    <ligand>
        <name>GTP</name>
        <dbReference type="ChEBI" id="CHEBI:37565"/>
    </ligand>
</feature>
<comment type="catalytic activity">
    <reaction evidence="11">
        <text>oxaloacetate + GTP = phosphoenolpyruvate + GDP + CO2</text>
        <dbReference type="Rhea" id="RHEA:10388"/>
        <dbReference type="ChEBI" id="CHEBI:16452"/>
        <dbReference type="ChEBI" id="CHEBI:16526"/>
        <dbReference type="ChEBI" id="CHEBI:37565"/>
        <dbReference type="ChEBI" id="CHEBI:58189"/>
        <dbReference type="ChEBI" id="CHEBI:58702"/>
        <dbReference type="EC" id="4.1.1.32"/>
    </reaction>
</comment>
<dbReference type="EC" id="4.1.1.32" evidence="11"/>
<evidence type="ECO:0000256" key="3">
    <source>
        <dbReference type="ARBA" id="ARBA00011245"/>
    </source>
</evidence>
<keyword evidence="14" id="KW-0808">Transferase</keyword>
<dbReference type="PIRSF" id="PIRSF001348">
    <property type="entry name" value="PEP_carboxykinase_GTP"/>
    <property type="match status" value="1"/>
</dbReference>
<keyword evidence="15" id="KW-1185">Reference proteome</keyword>
<evidence type="ECO:0000256" key="5">
    <source>
        <dbReference type="ARBA" id="ARBA00022723"/>
    </source>
</evidence>
<dbReference type="InterPro" id="IPR035077">
    <property type="entry name" value="PEP_carboxykinase_GTP_C"/>
</dbReference>
<dbReference type="GO" id="GO:0071333">
    <property type="term" value="P:cellular response to glucose stimulus"/>
    <property type="evidence" value="ECO:0007669"/>
    <property type="project" value="TreeGrafter"/>
</dbReference>
<dbReference type="GO" id="GO:0004613">
    <property type="term" value="F:phosphoenolpyruvate carboxykinase (GTP) activity"/>
    <property type="evidence" value="ECO:0007669"/>
    <property type="project" value="UniProtKB-UniRule"/>
</dbReference>
<reference evidence="14 15" key="1">
    <citation type="journal article" date="2012" name="Stand. Genomic Sci.">
        <title>Complete genome sequence of Terriglobus saanensis type strain SP1PR4(T), an Acidobacteria from tundra soil.</title>
        <authorList>
            <person name="Rawat S.R."/>
            <person name="Mannisto M.K."/>
            <person name="Starovoytov V."/>
            <person name="Goodwin L."/>
            <person name="Nolan M."/>
            <person name="Hauser L."/>
            <person name="Land M."/>
            <person name="Davenport K.W."/>
            <person name="Woyke T."/>
            <person name="Haggblom M.M."/>
        </authorList>
    </citation>
    <scope>NUCLEOTIDE SEQUENCE</scope>
    <source>
        <strain evidence="15">ATCC BAA-1853 / DSM 23119 / SP1PR4</strain>
    </source>
</reference>
<dbReference type="InterPro" id="IPR008210">
    <property type="entry name" value="PEP_carboxykinase_N"/>
</dbReference>
<evidence type="ECO:0000259" key="12">
    <source>
        <dbReference type="Pfam" id="PF00821"/>
    </source>
</evidence>
<dbReference type="KEGG" id="tsa:AciPR4_0804"/>
<comment type="subunit">
    <text evidence="3 11">Monomer.</text>
</comment>
<dbReference type="UniPathway" id="UPA00138"/>
<protein>
    <recommendedName>
        <fullName evidence="11">Phosphoenolpyruvate carboxykinase [GTP]</fullName>
        <shortName evidence="11">PEP carboxykinase</shortName>
        <shortName evidence="11">PEPCK</shortName>
        <ecNumber evidence="11">4.1.1.32</ecNumber>
    </recommendedName>
    <alternativeName>
        <fullName evidence="11">GTP-dependent phosphoenolpyruvate carboxykinase</fullName>
        <shortName evidence="11">GTP-PEPCK</shortName>
    </alternativeName>
</protein>
<comment type="similarity">
    <text evidence="2 11">Belongs to the phosphoenolpyruvate carboxykinase [GTP] family.</text>
</comment>
<evidence type="ECO:0000256" key="10">
    <source>
        <dbReference type="ARBA" id="ARBA00023239"/>
    </source>
</evidence>
<comment type="pathway">
    <text evidence="1 11">Carbohydrate biosynthesis; gluconeogenesis.</text>
</comment>
<dbReference type="STRING" id="401053.AciPR4_0804"/>
<comment type="cofactor">
    <cofactor evidence="11">
        <name>Mn(2+)</name>
        <dbReference type="ChEBI" id="CHEBI:29035"/>
    </cofactor>
    <text evidence="11">Binds 1 Mn(2+) ion per subunit.</text>
</comment>
<feature type="domain" description="Phosphoenolpyruvate carboxykinase C-terminal P-loop" evidence="12">
    <location>
        <begin position="243"/>
        <end position="600"/>
    </location>
</feature>
<keyword evidence="9 11" id="KW-0464">Manganese</keyword>
<evidence type="ECO:0000313" key="14">
    <source>
        <dbReference type="EMBL" id="ADV81637.1"/>
    </source>
</evidence>
<dbReference type="GO" id="GO:0019543">
    <property type="term" value="P:propionate catabolic process"/>
    <property type="evidence" value="ECO:0007669"/>
    <property type="project" value="TreeGrafter"/>
</dbReference>
<evidence type="ECO:0000256" key="2">
    <source>
        <dbReference type="ARBA" id="ARBA00005796"/>
    </source>
</evidence>
<dbReference type="InterPro" id="IPR018091">
    <property type="entry name" value="PEP_carboxykin_GTP_CS"/>
</dbReference>
<feature type="binding site" evidence="11">
    <location>
        <position position="296"/>
    </location>
    <ligand>
        <name>Mn(2+)</name>
        <dbReference type="ChEBI" id="CHEBI:29035"/>
    </ligand>
</feature>
<dbReference type="eggNOG" id="COG1274">
    <property type="taxonomic scope" value="Bacteria"/>
</dbReference>
<dbReference type="GO" id="GO:0046327">
    <property type="term" value="P:glycerol biosynthetic process from pyruvate"/>
    <property type="evidence" value="ECO:0007669"/>
    <property type="project" value="TreeGrafter"/>
</dbReference>
<comment type="subcellular location">
    <subcellularLocation>
        <location evidence="11">Cytoplasm</location>
    </subcellularLocation>
</comment>
<dbReference type="Proteomes" id="UP000006844">
    <property type="component" value="Chromosome"/>
</dbReference>
<evidence type="ECO:0000256" key="11">
    <source>
        <dbReference type="HAMAP-Rule" id="MF_00452"/>
    </source>
</evidence>
<dbReference type="FunFam" id="3.40.449.10:FF:000005">
    <property type="entry name" value="Phosphoenolpyruvate carboxykinase [GTP]"/>
    <property type="match status" value="1"/>
</dbReference>
<dbReference type="CDD" id="cd00819">
    <property type="entry name" value="PEPCK_GTP"/>
    <property type="match status" value="1"/>
</dbReference>
<keyword evidence="11" id="KW-0963">Cytoplasm</keyword>
<evidence type="ECO:0000313" key="15">
    <source>
        <dbReference type="Proteomes" id="UP000006844"/>
    </source>
</evidence>
<dbReference type="GO" id="GO:0030145">
    <property type="term" value="F:manganese ion binding"/>
    <property type="evidence" value="ECO:0007669"/>
    <property type="project" value="UniProtKB-UniRule"/>
</dbReference>
<dbReference type="HOGENOM" id="CLU_028872_1_1_0"/>
<feature type="binding site" evidence="11">
    <location>
        <begin position="270"/>
        <end position="275"/>
    </location>
    <ligand>
        <name>GTP</name>
        <dbReference type="ChEBI" id="CHEBI:37565"/>
    </ligand>
</feature>
<feature type="binding site" evidence="11">
    <location>
        <begin position="516"/>
        <end position="519"/>
    </location>
    <ligand>
        <name>GTP</name>
        <dbReference type="ChEBI" id="CHEBI:37565"/>
    </ligand>
</feature>
<name>E8V6H2_TERSS</name>
<keyword evidence="6 11" id="KW-0547">Nucleotide-binding</keyword>